<dbReference type="AlphaFoldDB" id="M1ZNX3"/>
<keyword evidence="1" id="KW-0067">ATP-binding</keyword>
<evidence type="ECO:0000313" key="2">
    <source>
        <dbReference type="Proteomes" id="UP000011944"/>
    </source>
</evidence>
<organism evidence="1 2">
    <name type="scientific">Clostridium botulinum CFSAN001627</name>
    <dbReference type="NCBI Taxonomy" id="1232189"/>
    <lineage>
        <taxon>Bacteria</taxon>
        <taxon>Bacillati</taxon>
        <taxon>Bacillota</taxon>
        <taxon>Clostridia</taxon>
        <taxon>Eubacteriales</taxon>
        <taxon>Clostridiaceae</taxon>
        <taxon>Clostridium</taxon>
    </lineage>
</organism>
<protein>
    <submittedName>
        <fullName evidence="1">Antibiotic ABC transporter ATP-binding protein</fullName>
    </submittedName>
</protein>
<gene>
    <name evidence="1" type="ORF">CFSAN001627_19333</name>
</gene>
<accession>M1ZNX3</accession>
<proteinExistence type="predicted"/>
<reference evidence="1 2" key="2">
    <citation type="submission" date="2013-03" db="EMBL/GenBank/DDBJ databases">
        <title>Diversity in Clostridium botulinum.</title>
        <authorList>
            <person name="Timme R.E."/>
            <person name="Allard M."/>
            <person name="Luo Y."/>
            <person name="Strain E."/>
            <person name="Gonzalez-Escalona N."/>
            <person name="Brown E."/>
        </authorList>
    </citation>
    <scope>NUCLEOTIDE SEQUENCE [LARGE SCALE GENOMIC DNA]</scope>
    <source>
        <strain evidence="1 2">CFSAN001627</strain>
    </source>
</reference>
<name>M1ZNX3_CLOBO</name>
<reference evidence="1 2" key="1">
    <citation type="submission" date="2012-10" db="EMBL/GenBank/DDBJ databases">
        <authorList>
            <person name="Strain E.A."/>
            <person name="Brown E."/>
            <person name="Allard M.W."/>
            <person name="Gonzalez-Escalona N."/>
            <person name="Timme R."/>
        </authorList>
    </citation>
    <scope>NUCLEOTIDE SEQUENCE [LARGE SCALE GENOMIC DNA]</scope>
    <source>
        <strain evidence="1 2">CFSAN001627</strain>
    </source>
</reference>
<sequence length="32" mass="3480">MISEGVDVYEVNVMNDTLEDYFVRLTGGGQGA</sequence>
<comment type="caution">
    <text evidence="1">The sequence shown here is derived from an EMBL/GenBank/DDBJ whole genome shotgun (WGS) entry which is preliminary data.</text>
</comment>
<evidence type="ECO:0000313" key="1">
    <source>
        <dbReference type="EMBL" id="EKN40477.1"/>
    </source>
</evidence>
<dbReference type="Proteomes" id="UP000011944">
    <property type="component" value="Unassembled WGS sequence"/>
</dbReference>
<keyword evidence="1" id="KW-0547">Nucleotide-binding</keyword>
<dbReference type="EMBL" id="AMXI01001190">
    <property type="protein sequence ID" value="EKN40477.1"/>
    <property type="molecule type" value="Genomic_DNA"/>
</dbReference>
<dbReference type="GO" id="GO:0005524">
    <property type="term" value="F:ATP binding"/>
    <property type="evidence" value="ECO:0007669"/>
    <property type="project" value="UniProtKB-KW"/>
</dbReference>